<accession>A0A930U5Z4</accession>
<reference evidence="1" key="1">
    <citation type="submission" date="2020-11" db="EMBL/GenBank/DDBJ databases">
        <title>Genome of Flavobacterium soyangense.</title>
        <authorList>
            <person name="Liu Q."/>
            <person name="Xin Y.-H."/>
        </authorList>
    </citation>
    <scope>NUCLEOTIDE SEQUENCE</scope>
    <source>
        <strain evidence="1">CGMCC 1.13493</strain>
    </source>
</reference>
<proteinExistence type="predicted"/>
<sequence>MKLLFAIDNNTFVLQQSVIQTNFMIEMVKYESTLTEDTEINDTPIIDQTKLKPRPKIKALIDGKEVWV</sequence>
<organism evidence="1 2">
    <name type="scientific">Flavobacterium soyangense</name>
    <dbReference type="NCBI Taxonomy" id="2023265"/>
    <lineage>
        <taxon>Bacteria</taxon>
        <taxon>Pseudomonadati</taxon>
        <taxon>Bacteroidota</taxon>
        <taxon>Flavobacteriia</taxon>
        <taxon>Flavobacteriales</taxon>
        <taxon>Flavobacteriaceae</taxon>
        <taxon>Flavobacterium</taxon>
    </lineage>
</organism>
<evidence type="ECO:0000313" key="2">
    <source>
        <dbReference type="Proteomes" id="UP000646211"/>
    </source>
</evidence>
<protein>
    <submittedName>
        <fullName evidence="1">Uncharacterized protein</fullName>
    </submittedName>
</protein>
<keyword evidence="2" id="KW-1185">Reference proteome</keyword>
<dbReference type="EMBL" id="JADHEC010000003">
    <property type="protein sequence ID" value="MBF2707436.1"/>
    <property type="molecule type" value="Genomic_DNA"/>
</dbReference>
<comment type="caution">
    <text evidence="1">The sequence shown here is derived from an EMBL/GenBank/DDBJ whole genome shotgun (WGS) entry which is preliminary data.</text>
</comment>
<dbReference type="RefSeq" id="WP_194310702.1">
    <property type="nucleotide sequence ID" value="NZ_JADHEC010000003.1"/>
</dbReference>
<evidence type="ECO:0000313" key="1">
    <source>
        <dbReference type="EMBL" id="MBF2707436.1"/>
    </source>
</evidence>
<dbReference type="Proteomes" id="UP000646211">
    <property type="component" value="Unassembled WGS sequence"/>
</dbReference>
<gene>
    <name evidence="1" type="ORF">IR213_02335</name>
</gene>
<dbReference type="AlphaFoldDB" id="A0A930U5Z4"/>
<name>A0A930U5Z4_9FLAO</name>